<protein>
    <recommendedName>
        <fullName evidence="2">DUF7330 domain-containing protein</fullName>
    </recommendedName>
</protein>
<accession>A0A9P6ERG3</accession>
<keyword evidence="4" id="KW-1185">Reference proteome</keyword>
<organism evidence="3 4">
    <name type="scientific">Crepidotus variabilis</name>
    <dbReference type="NCBI Taxonomy" id="179855"/>
    <lineage>
        <taxon>Eukaryota</taxon>
        <taxon>Fungi</taxon>
        <taxon>Dikarya</taxon>
        <taxon>Basidiomycota</taxon>
        <taxon>Agaricomycotina</taxon>
        <taxon>Agaricomycetes</taxon>
        <taxon>Agaricomycetidae</taxon>
        <taxon>Agaricales</taxon>
        <taxon>Agaricineae</taxon>
        <taxon>Crepidotaceae</taxon>
        <taxon>Crepidotus</taxon>
    </lineage>
</organism>
<dbReference type="InterPro" id="IPR055754">
    <property type="entry name" value="DUF7330"/>
</dbReference>
<dbReference type="OrthoDB" id="3264779at2759"/>
<comment type="caution">
    <text evidence="3">The sequence shown here is derived from an EMBL/GenBank/DDBJ whole genome shotgun (WGS) entry which is preliminary data.</text>
</comment>
<evidence type="ECO:0000313" key="4">
    <source>
        <dbReference type="Proteomes" id="UP000807306"/>
    </source>
</evidence>
<reference evidence="3" key="1">
    <citation type="submission" date="2020-11" db="EMBL/GenBank/DDBJ databases">
        <authorList>
            <consortium name="DOE Joint Genome Institute"/>
            <person name="Ahrendt S."/>
            <person name="Riley R."/>
            <person name="Andreopoulos W."/>
            <person name="Labutti K."/>
            <person name="Pangilinan J."/>
            <person name="Ruiz-Duenas F.J."/>
            <person name="Barrasa J.M."/>
            <person name="Sanchez-Garcia M."/>
            <person name="Camarero S."/>
            <person name="Miyauchi S."/>
            <person name="Serrano A."/>
            <person name="Linde D."/>
            <person name="Babiker R."/>
            <person name="Drula E."/>
            <person name="Ayuso-Fernandez I."/>
            <person name="Pacheco R."/>
            <person name="Padilla G."/>
            <person name="Ferreira P."/>
            <person name="Barriuso J."/>
            <person name="Kellner H."/>
            <person name="Castanera R."/>
            <person name="Alfaro M."/>
            <person name="Ramirez L."/>
            <person name="Pisabarro A.G."/>
            <person name="Kuo A."/>
            <person name="Tritt A."/>
            <person name="Lipzen A."/>
            <person name="He G."/>
            <person name="Yan M."/>
            <person name="Ng V."/>
            <person name="Cullen D."/>
            <person name="Martin F."/>
            <person name="Rosso M.-N."/>
            <person name="Henrissat B."/>
            <person name="Hibbett D."/>
            <person name="Martinez A.T."/>
            <person name="Grigoriev I.V."/>
        </authorList>
    </citation>
    <scope>NUCLEOTIDE SEQUENCE</scope>
    <source>
        <strain evidence="3">CBS 506.95</strain>
    </source>
</reference>
<dbReference type="EMBL" id="MU157828">
    <property type="protein sequence ID" value="KAF9533517.1"/>
    <property type="molecule type" value="Genomic_DNA"/>
</dbReference>
<sequence length="266" mass="29860">MMNNHHSLQSLLNRTDMIGTISRGRERRSSWSSTNSGVILSPCKATSQSPKRTRPGPRRSQSTTEQIIPSRRSSYNSSMTGISSSSLSREAVDENLNMRLLLLAPTSDVNVSQNHFEPGDWELEKSELDLYSHSGSVAVELTRLRGASNHHFCLYATSCQESVRVVLPAKFRGTVFTNTQDQNQSRLQCSKQLQKLIDEGFVRVNPTDGASYDEDEVHIHAGKNVEVMLEDEGVEKADMANETPVWIVQSKGRIGRLRRIFNARNR</sequence>
<dbReference type="Pfam" id="PF24016">
    <property type="entry name" value="DUF7330"/>
    <property type="match status" value="1"/>
</dbReference>
<dbReference type="Proteomes" id="UP000807306">
    <property type="component" value="Unassembled WGS sequence"/>
</dbReference>
<evidence type="ECO:0000259" key="2">
    <source>
        <dbReference type="Pfam" id="PF24016"/>
    </source>
</evidence>
<dbReference type="AlphaFoldDB" id="A0A9P6ERG3"/>
<evidence type="ECO:0000256" key="1">
    <source>
        <dbReference type="SAM" id="MobiDB-lite"/>
    </source>
</evidence>
<proteinExistence type="predicted"/>
<feature type="region of interest" description="Disordered" evidence="1">
    <location>
        <begin position="22"/>
        <end position="88"/>
    </location>
</feature>
<gene>
    <name evidence="3" type="ORF">CPB83DRAFT_845409</name>
</gene>
<evidence type="ECO:0000313" key="3">
    <source>
        <dbReference type="EMBL" id="KAF9533517.1"/>
    </source>
</evidence>
<feature type="domain" description="DUF7330" evidence="2">
    <location>
        <begin position="93"/>
        <end position="195"/>
    </location>
</feature>
<feature type="compositionally biased region" description="Low complexity" evidence="1">
    <location>
        <begin position="73"/>
        <end position="88"/>
    </location>
</feature>
<feature type="compositionally biased region" description="Polar residues" evidence="1">
    <location>
        <begin position="34"/>
        <end position="50"/>
    </location>
</feature>
<name>A0A9P6ERG3_9AGAR</name>